<evidence type="ECO:0000259" key="4">
    <source>
        <dbReference type="Pfam" id="PF07529"/>
    </source>
</evidence>
<feature type="region of interest" description="Disordered" evidence="3">
    <location>
        <begin position="516"/>
        <end position="558"/>
    </location>
</feature>
<evidence type="ECO:0000313" key="6">
    <source>
        <dbReference type="Proteomes" id="UP000240830"/>
    </source>
</evidence>
<feature type="region of interest" description="Disordered" evidence="3">
    <location>
        <begin position="409"/>
        <end position="439"/>
    </location>
</feature>
<dbReference type="InterPro" id="IPR014012">
    <property type="entry name" value="HSA_dom"/>
</dbReference>
<dbReference type="STRING" id="1246581.A0A2H9TMW2"/>
<reference evidence="5 6" key="1">
    <citation type="submission" date="2016-10" db="EMBL/GenBank/DDBJ databases">
        <title>The genome of Paramicrosporidium saccamoebae is the missing link in understanding Cryptomycota and Microsporidia evolution.</title>
        <authorList>
            <person name="Quandt C.A."/>
            <person name="Beaudet D."/>
            <person name="Corsaro D."/>
            <person name="Michel R."/>
            <person name="Corradi N."/>
            <person name="James T."/>
        </authorList>
    </citation>
    <scope>NUCLEOTIDE SEQUENCE [LARGE SCALE GENOMIC DNA]</scope>
    <source>
        <strain evidence="5 6">KSL3</strain>
    </source>
</reference>
<feature type="region of interest" description="Disordered" evidence="3">
    <location>
        <begin position="1"/>
        <end position="24"/>
    </location>
</feature>
<feature type="non-terminal residue" evidence="5">
    <location>
        <position position="1"/>
    </location>
</feature>
<proteinExistence type="predicted"/>
<protein>
    <recommendedName>
        <fullName evidence="4">HSA domain-containing protein</fullName>
    </recommendedName>
</protein>
<dbReference type="Proteomes" id="UP000240830">
    <property type="component" value="Unassembled WGS sequence"/>
</dbReference>
<accession>A0A2H9TMW2</accession>
<comment type="subcellular location">
    <subcellularLocation>
        <location evidence="1">Nucleus</location>
    </subcellularLocation>
</comment>
<dbReference type="GO" id="GO:0035267">
    <property type="term" value="C:NuA4 histone acetyltransferase complex"/>
    <property type="evidence" value="ECO:0007669"/>
    <property type="project" value="TreeGrafter"/>
</dbReference>
<keyword evidence="6" id="KW-1185">Reference proteome</keyword>
<dbReference type="GO" id="GO:0005634">
    <property type="term" value="C:nucleus"/>
    <property type="evidence" value="ECO:0007669"/>
    <property type="project" value="UniProtKB-SubCell"/>
</dbReference>
<gene>
    <name evidence="5" type="ORF">PSACC_01095</name>
</gene>
<keyword evidence="2" id="KW-0539">Nucleus</keyword>
<feature type="domain" description="HSA" evidence="4">
    <location>
        <begin position="161"/>
        <end position="196"/>
    </location>
</feature>
<dbReference type="PANTHER" id="PTHR46459:SF1">
    <property type="entry name" value="E1A-BINDING PROTEIN P400"/>
    <property type="match status" value="1"/>
</dbReference>
<comment type="caution">
    <text evidence="5">The sequence shown here is derived from an EMBL/GenBank/DDBJ whole genome shotgun (WGS) entry which is preliminary data.</text>
</comment>
<sequence length="558" mass="61506">VSPRVKSIGLPKVQSHGRGDDKTGAVVVPSASLPYIRQTITEYEESIRTLKTLSAEISVASPEAILLQCDLEKHHHTLTQPPTKATLTTSKSISLVHYGVEIRHLPLAGQLPGAPKFISTQSWVIARDELKFSRCFDRVCELRSSNGWTAKMDEPAFPHPPKSNWDNLLEEMWFMQRDFEQEAIWKRSMAKLLANEASTLRNRQSVKNTQFFYNYSREMLNEASLHIYGTGSGLVHNLPLVTPPSTVSANNCSSGPMPDVSSYPPFPPTAEKRYPADWTLVEDSFLAMLLRTLPKNSLKTISLILNSVFHNGRHVRLPLDVRQRWEDLPQHDHLSKHRAKRQLDRIALMNSSSTKLIATRPPIATKRLNMVAHPSHEAAARKANQNISKLLTPQELAMRRIQRTRIITDPSGTAAPNAGPNNTVPRQHIAIPPGSPNQRPMNATVYQAAVSAASIARPGVPPQSAQSSPNVTGPAGPNARPGMMVPNAAITQQQRQALLNRSHQIGNYIANMQARPANSPLLRPPHSVEGSPSVPANAPFPTVSPSKAPLKSQKKSPK</sequence>
<dbReference type="EMBL" id="MTSL01000078">
    <property type="protein sequence ID" value="PJF19093.1"/>
    <property type="molecule type" value="Genomic_DNA"/>
</dbReference>
<dbReference type="PANTHER" id="PTHR46459">
    <property type="entry name" value="E1A-BINDING PROTEIN P400-RELATED"/>
    <property type="match status" value="1"/>
</dbReference>
<organism evidence="5 6">
    <name type="scientific">Paramicrosporidium saccamoebae</name>
    <dbReference type="NCBI Taxonomy" id="1246581"/>
    <lineage>
        <taxon>Eukaryota</taxon>
        <taxon>Fungi</taxon>
        <taxon>Fungi incertae sedis</taxon>
        <taxon>Cryptomycota</taxon>
        <taxon>Cryptomycota incertae sedis</taxon>
        <taxon>Paramicrosporidium</taxon>
    </lineage>
</organism>
<evidence type="ECO:0000256" key="1">
    <source>
        <dbReference type="ARBA" id="ARBA00004123"/>
    </source>
</evidence>
<name>A0A2H9TMW2_9FUNG</name>
<dbReference type="GO" id="GO:0006281">
    <property type="term" value="P:DNA repair"/>
    <property type="evidence" value="ECO:0007669"/>
    <property type="project" value="TreeGrafter"/>
</dbReference>
<evidence type="ECO:0000313" key="5">
    <source>
        <dbReference type="EMBL" id="PJF19093.1"/>
    </source>
</evidence>
<dbReference type="AlphaFoldDB" id="A0A2H9TMW2"/>
<feature type="region of interest" description="Disordered" evidence="3">
    <location>
        <begin position="457"/>
        <end position="484"/>
    </location>
</feature>
<dbReference type="OrthoDB" id="5364245at2759"/>
<dbReference type="Pfam" id="PF07529">
    <property type="entry name" value="HSA"/>
    <property type="match status" value="1"/>
</dbReference>
<evidence type="ECO:0000256" key="3">
    <source>
        <dbReference type="SAM" id="MobiDB-lite"/>
    </source>
</evidence>
<dbReference type="GO" id="GO:0003682">
    <property type="term" value="F:chromatin binding"/>
    <property type="evidence" value="ECO:0007669"/>
    <property type="project" value="TreeGrafter"/>
</dbReference>
<evidence type="ECO:0000256" key="2">
    <source>
        <dbReference type="ARBA" id="ARBA00023242"/>
    </source>
</evidence>